<evidence type="ECO:0000256" key="5">
    <source>
        <dbReference type="SAM" id="SignalP"/>
    </source>
</evidence>
<dbReference type="PROSITE" id="PS51257">
    <property type="entry name" value="PROKAR_LIPOPROTEIN"/>
    <property type="match status" value="1"/>
</dbReference>
<dbReference type="SUPFAM" id="SSF103088">
    <property type="entry name" value="OmpA-like"/>
    <property type="match status" value="1"/>
</dbReference>
<dbReference type="GO" id="GO:0009279">
    <property type="term" value="C:cell outer membrane"/>
    <property type="evidence" value="ECO:0007669"/>
    <property type="project" value="UniProtKB-SubCell"/>
</dbReference>
<gene>
    <name evidence="7" type="ORF">KL86APRO_12184</name>
</gene>
<dbReference type="Gene3D" id="3.30.1330.60">
    <property type="entry name" value="OmpA-like domain"/>
    <property type="match status" value="1"/>
</dbReference>
<dbReference type="InterPro" id="IPR006664">
    <property type="entry name" value="OMP_bac"/>
</dbReference>
<proteinExistence type="predicted"/>
<keyword evidence="3" id="KW-0998">Cell outer membrane</keyword>
<protein>
    <submittedName>
        <fullName evidence="7">Outer membrane protein A</fullName>
    </submittedName>
</protein>
<evidence type="ECO:0000256" key="3">
    <source>
        <dbReference type="ARBA" id="ARBA00023237"/>
    </source>
</evidence>
<organism evidence="7">
    <name type="scientific">uncultured Alphaproteobacteria bacterium</name>
    <dbReference type="NCBI Taxonomy" id="91750"/>
    <lineage>
        <taxon>Bacteria</taxon>
        <taxon>Pseudomonadati</taxon>
        <taxon>Pseudomonadota</taxon>
        <taxon>Alphaproteobacteria</taxon>
        <taxon>environmental samples</taxon>
    </lineage>
</organism>
<dbReference type="InterPro" id="IPR050330">
    <property type="entry name" value="Bact_OuterMem_StrucFunc"/>
</dbReference>
<evidence type="ECO:0000256" key="1">
    <source>
        <dbReference type="ARBA" id="ARBA00004442"/>
    </source>
</evidence>
<dbReference type="PRINTS" id="PR01021">
    <property type="entry name" value="OMPADOMAIN"/>
</dbReference>
<feature type="signal peptide" evidence="5">
    <location>
        <begin position="1"/>
        <end position="19"/>
    </location>
</feature>
<evidence type="ECO:0000313" key="7">
    <source>
        <dbReference type="EMBL" id="SBW06987.1"/>
    </source>
</evidence>
<dbReference type="PROSITE" id="PS51123">
    <property type="entry name" value="OMPA_2"/>
    <property type="match status" value="1"/>
</dbReference>
<sequence length="281" mass="29455">MRKSLVVVSCAGMAAVLSACSGAWDVEGLQATKPSGSAFDATLQNEYVRLATSEREQGDWRDTATYVARGRLAAAGTPAEPEAIDNRDLPGDKVGELAAARAKLMGVYTPANKAAHGKALALAQTGYECWMEQQEENWQWDDIAACKAQFDAALKAIADATAPKAPVAAAPAQGYVVYFGLNSAKLEGDALAVVREAAQAFKAQKASRADVSGHADRSGAAPYNDKLSSLRAEAVGDALMKQGVPESAITISAFGESDLAVVTPDGAKEPRNRRVTITIVK</sequence>
<dbReference type="InterPro" id="IPR036737">
    <property type="entry name" value="OmpA-like_sf"/>
</dbReference>
<dbReference type="CDD" id="cd07185">
    <property type="entry name" value="OmpA_C-like"/>
    <property type="match status" value="1"/>
</dbReference>
<keyword evidence="2 4" id="KW-0472">Membrane</keyword>
<keyword evidence="5" id="KW-0732">Signal</keyword>
<dbReference type="PANTHER" id="PTHR30329:SF21">
    <property type="entry name" value="LIPOPROTEIN YIAD-RELATED"/>
    <property type="match status" value="1"/>
</dbReference>
<dbReference type="InterPro" id="IPR006665">
    <property type="entry name" value="OmpA-like"/>
</dbReference>
<feature type="chain" id="PRO_5012465424" evidence="5">
    <location>
        <begin position="20"/>
        <end position="281"/>
    </location>
</feature>
<dbReference type="AlphaFoldDB" id="A0A212K5V3"/>
<feature type="domain" description="OmpA-like" evidence="6">
    <location>
        <begin position="166"/>
        <end position="281"/>
    </location>
</feature>
<reference evidence="7" key="1">
    <citation type="submission" date="2016-04" db="EMBL/GenBank/DDBJ databases">
        <authorList>
            <person name="Evans L.H."/>
            <person name="Alamgir A."/>
            <person name="Owens N."/>
            <person name="Weber N.D."/>
            <person name="Virtaneva K."/>
            <person name="Barbian K."/>
            <person name="Babar A."/>
            <person name="Rosenke K."/>
        </authorList>
    </citation>
    <scope>NUCLEOTIDE SEQUENCE</scope>
    <source>
        <strain evidence="7">86</strain>
    </source>
</reference>
<dbReference type="PANTHER" id="PTHR30329">
    <property type="entry name" value="STATOR ELEMENT OF FLAGELLAR MOTOR COMPLEX"/>
    <property type="match status" value="1"/>
</dbReference>
<dbReference type="Pfam" id="PF00691">
    <property type="entry name" value="OmpA"/>
    <property type="match status" value="1"/>
</dbReference>
<name>A0A212K5V3_9PROT</name>
<comment type="subcellular location">
    <subcellularLocation>
        <location evidence="1">Cell outer membrane</location>
    </subcellularLocation>
</comment>
<evidence type="ECO:0000256" key="4">
    <source>
        <dbReference type="PROSITE-ProRule" id="PRU00473"/>
    </source>
</evidence>
<evidence type="ECO:0000256" key="2">
    <source>
        <dbReference type="ARBA" id="ARBA00023136"/>
    </source>
</evidence>
<evidence type="ECO:0000259" key="6">
    <source>
        <dbReference type="PROSITE" id="PS51123"/>
    </source>
</evidence>
<dbReference type="EMBL" id="FLUO01000001">
    <property type="protein sequence ID" value="SBW06987.1"/>
    <property type="molecule type" value="Genomic_DNA"/>
</dbReference>
<accession>A0A212K5V3</accession>